<keyword evidence="12" id="KW-1185">Reference proteome</keyword>
<keyword evidence="8" id="KW-0472">Membrane</keyword>
<dbReference type="InterPro" id="IPR008753">
    <property type="entry name" value="Peptidase_M13_N"/>
</dbReference>
<reference evidence="11 12" key="1">
    <citation type="submission" date="2013-11" db="EMBL/GenBank/DDBJ databases">
        <title>Genome sequencing of Stegodyphus mimosarum.</title>
        <authorList>
            <person name="Bechsgaard J."/>
        </authorList>
    </citation>
    <scope>NUCLEOTIDE SEQUENCE [LARGE SCALE GENOMIC DNA]</scope>
</reference>
<evidence type="ECO:0000259" key="10">
    <source>
        <dbReference type="Pfam" id="PF05649"/>
    </source>
</evidence>
<dbReference type="Gene3D" id="1.10.1380.10">
    <property type="entry name" value="Neutral endopeptidase , domain2"/>
    <property type="match status" value="1"/>
</dbReference>
<dbReference type="Proteomes" id="UP000054359">
    <property type="component" value="Unassembled WGS sequence"/>
</dbReference>
<organism evidence="11 12">
    <name type="scientific">Stegodyphus mimosarum</name>
    <name type="common">African social velvet spider</name>
    <dbReference type="NCBI Taxonomy" id="407821"/>
    <lineage>
        <taxon>Eukaryota</taxon>
        <taxon>Metazoa</taxon>
        <taxon>Ecdysozoa</taxon>
        <taxon>Arthropoda</taxon>
        <taxon>Chelicerata</taxon>
        <taxon>Arachnida</taxon>
        <taxon>Araneae</taxon>
        <taxon>Araneomorphae</taxon>
        <taxon>Entelegynae</taxon>
        <taxon>Eresoidea</taxon>
        <taxon>Eresidae</taxon>
        <taxon>Stegodyphus</taxon>
    </lineage>
</organism>
<dbReference type="PANTHER" id="PTHR11733">
    <property type="entry name" value="ZINC METALLOPROTEASE FAMILY M13 NEPRILYSIN-RELATED"/>
    <property type="match status" value="1"/>
</dbReference>
<keyword evidence="7" id="KW-0482">Metalloprotease</keyword>
<evidence type="ECO:0000256" key="8">
    <source>
        <dbReference type="SAM" id="Phobius"/>
    </source>
</evidence>
<evidence type="ECO:0000256" key="3">
    <source>
        <dbReference type="ARBA" id="ARBA00022670"/>
    </source>
</evidence>
<evidence type="ECO:0000313" key="11">
    <source>
        <dbReference type="EMBL" id="KFM58079.1"/>
    </source>
</evidence>
<dbReference type="Pfam" id="PF01431">
    <property type="entry name" value="Peptidase_M13"/>
    <property type="match status" value="1"/>
</dbReference>
<dbReference type="Pfam" id="PF05649">
    <property type="entry name" value="Peptidase_M13_N"/>
    <property type="match status" value="1"/>
</dbReference>
<dbReference type="GO" id="GO:0004222">
    <property type="term" value="F:metalloendopeptidase activity"/>
    <property type="evidence" value="ECO:0007669"/>
    <property type="project" value="InterPro"/>
</dbReference>
<dbReference type="SUPFAM" id="SSF55486">
    <property type="entry name" value="Metalloproteases ('zincins'), catalytic domain"/>
    <property type="match status" value="1"/>
</dbReference>
<evidence type="ECO:0000256" key="4">
    <source>
        <dbReference type="ARBA" id="ARBA00022723"/>
    </source>
</evidence>
<evidence type="ECO:0000313" key="12">
    <source>
        <dbReference type="Proteomes" id="UP000054359"/>
    </source>
</evidence>
<sequence>MEVFEVNRRQIHRGSRSALPISNNKVPYLLVVLGTVLVTIICLIVLRNSAPSDDDQSEEILSLQSSSADKLLDETCEENFCYTKDCIHLATRMMKIMKPEIDPCENFYEYACGNYQRFKSVPYTRNYYSPIQEVEVTILRDIDKVLVMPSTVEESHTLRKIKRFYNSCMNVEQRNLQQNYSLAVWFSDIELSVNNIAGAILGMETSSVSWQQLVSRLEEYQIHTIFEPSFERPDDLPVDKIVVDCPVPFFEPDVYLNVNASDYTYQLTVYKEVIDKALELLFIDKSRRLEFMKDILSIEGDLARAAVRSPVSEDSSLSEGQKQLIREIWRPMIGEGVLDLDIVSSCKYDLESITSVLENAPRVKSTRYVAWRMLVQIMQYLGSDFRKIHLHFLSKLPRFDYAYPSKWQECTDVIRKELGLAITKALMDEGFIKAEHIAKVKEEFVEVKNDFLFAFSTVNWLDRFTSQVFLNKLQSMKLDDGYVSIINQTGVLDIVYQELEFNYDSYFLNVINLKKFETRHFFTRLWYGNPENPISEIDVLHSPLELSSSYDYKKNTIRIDLGLLRPPIFVYLKDIPKYLKYGQNAVLAREMSHAFDATGCFYDGDGNFRHPIWWPTVLERKYNELMGCIRNQTLKFGREITSTEMTNTIIGDVGSLFVPFEGLKAHLRNLEEQEKPLPAVSLSQKKTFYVQAAQVYCEDRIGQYQNGDVLSLPVKLRVNGAVSNIPDFGDVFNCPVGSAMNPETKCNLL</sequence>
<dbReference type="OMA" id="SATHISW"/>
<feature type="non-terminal residue" evidence="11">
    <location>
        <position position="749"/>
    </location>
</feature>
<dbReference type="InterPro" id="IPR000718">
    <property type="entry name" value="Peptidase_M13"/>
</dbReference>
<dbReference type="InterPro" id="IPR018497">
    <property type="entry name" value="Peptidase_M13_C"/>
</dbReference>
<gene>
    <name evidence="11" type="ORF">X975_02333</name>
</gene>
<keyword evidence="3" id="KW-0645">Protease</keyword>
<dbReference type="AlphaFoldDB" id="A0A087SYZ0"/>
<keyword evidence="8" id="KW-1133">Transmembrane helix</keyword>
<comment type="cofactor">
    <cofactor evidence="1">
        <name>Zn(2+)</name>
        <dbReference type="ChEBI" id="CHEBI:29105"/>
    </cofactor>
</comment>
<evidence type="ECO:0000256" key="1">
    <source>
        <dbReference type="ARBA" id="ARBA00001947"/>
    </source>
</evidence>
<keyword evidence="5" id="KW-0378">Hydrolase</keyword>
<feature type="transmembrane region" description="Helical" evidence="8">
    <location>
        <begin position="26"/>
        <end position="46"/>
    </location>
</feature>
<keyword evidence="6" id="KW-0862">Zinc</keyword>
<dbReference type="STRING" id="407821.A0A087SYZ0"/>
<evidence type="ECO:0000256" key="7">
    <source>
        <dbReference type="ARBA" id="ARBA00023049"/>
    </source>
</evidence>
<dbReference type="GO" id="GO:0046872">
    <property type="term" value="F:metal ion binding"/>
    <property type="evidence" value="ECO:0007669"/>
    <property type="project" value="UniProtKB-KW"/>
</dbReference>
<dbReference type="InterPro" id="IPR042089">
    <property type="entry name" value="Peptidase_M13_dom_2"/>
</dbReference>
<evidence type="ECO:0000256" key="2">
    <source>
        <dbReference type="ARBA" id="ARBA00007357"/>
    </source>
</evidence>
<name>A0A087SYZ0_STEMI</name>
<keyword evidence="8" id="KW-0812">Transmembrane</keyword>
<protein>
    <submittedName>
        <fullName evidence="11">Endothelin-converting enzyme 2</fullName>
    </submittedName>
</protein>
<dbReference type="OrthoDB" id="6431624at2759"/>
<dbReference type="PANTHER" id="PTHR11733:SF167">
    <property type="entry name" value="FI17812P1-RELATED"/>
    <property type="match status" value="1"/>
</dbReference>
<proteinExistence type="inferred from homology"/>
<comment type="similarity">
    <text evidence="2">Belongs to the peptidase M13 family.</text>
</comment>
<evidence type="ECO:0000256" key="5">
    <source>
        <dbReference type="ARBA" id="ARBA00022801"/>
    </source>
</evidence>
<dbReference type="PROSITE" id="PS51885">
    <property type="entry name" value="NEPRILYSIN"/>
    <property type="match status" value="1"/>
</dbReference>
<evidence type="ECO:0000256" key="6">
    <source>
        <dbReference type="ARBA" id="ARBA00022833"/>
    </source>
</evidence>
<feature type="domain" description="Peptidase M13 N-terminal" evidence="10">
    <location>
        <begin position="103"/>
        <end position="482"/>
    </location>
</feature>
<keyword evidence="4" id="KW-0479">Metal-binding</keyword>
<dbReference type="CDD" id="cd08662">
    <property type="entry name" value="M13"/>
    <property type="match status" value="1"/>
</dbReference>
<dbReference type="Gene3D" id="3.40.390.10">
    <property type="entry name" value="Collagenase (Catalytic Domain)"/>
    <property type="match status" value="1"/>
</dbReference>
<evidence type="ECO:0000259" key="9">
    <source>
        <dbReference type="Pfam" id="PF01431"/>
    </source>
</evidence>
<dbReference type="GO" id="GO:0016485">
    <property type="term" value="P:protein processing"/>
    <property type="evidence" value="ECO:0007669"/>
    <property type="project" value="TreeGrafter"/>
</dbReference>
<accession>A0A087SYZ0</accession>
<dbReference type="EMBL" id="KK112604">
    <property type="protein sequence ID" value="KFM58079.1"/>
    <property type="molecule type" value="Genomic_DNA"/>
</dbReference>
<dbReference type="GO" id="GO:0005886">
    <property type="term" value="C:plasma membrane"/>
    <property type="evidence" value="ECO:0007669"/>
    <property type="project" value="TreeGrafter"/>
</dbReference>
<feature type="domain" description="Peptidase M13 C-terminal" evidence="9">
    <location>
        <begin position="550"/>
        <end position="748"/>
    </location>
</feature>
<dbReference type="InterPro" id="IPR024079">
    <property type="entry name" value="MetalloPept_cat_dom_sf"/>
</dbReference>